<keyword evidence="5" id="KW-1185">Reference proteome</keyword>
<evidence type="ECO:0000259" key="3">
    <source>
        <dbReference type="Pfam" id="PF05368"/>
    </source>
</evidence>
<dbReference type="InterPro" id="IPR051164">
    <property type="entry name" value="NmrA-like_oxidored"/>
</dbReference>
<dbReference type="Gene3D" id="3.90.25.10">
    <property type="entry name" value="UDP-galactose 4-epimerase, domain 1"/>
    <property type="match status" value="1"/>
</dbReference>
<dbReference type="PANTHER" id="PTHR42748">
    <property type="entry name" value="NITROGEN METABOLITE REPRESSION PROTEIN NMRA FAMILY MEMBER"/>
    <property type="match status" value="1"/>
</dbReference>
<dbReference type="PANTHER" id="PTHR42748:SF26">
    <property type="entry name" value="NMRA-LIKE DOMAIN-CONTAINING PROTEIN"/>
    <property type="match status" value="1"/>
</dbReference>
<dbReference type="OrthoDB" id="3358371at2759"/>
<dbReference type="SUPFAM" id="SSF51735">
    <property type="entry name" value="NAD(P)-binding Rossmann-fold domains"/>
    <property type="match status" value="1"/>
</dbReference>
<proteinExistence type="inferred from homology"/>
<keyword evidence="2" id="KW-0521">NADP</keyword>
<dbReference type="Proteomes" id="UP000800041">
    <property type="component" value="Unassembled WGS sequence"/>
</dbReference>
<accession>A0A6G1HH95</accession>
<protein>
    <submittedName>
        <fullName evidence="4">Putative hscarg dehydrogenase</fullName>
    </submittedName>
</protein>
<dbReference type="GO" id="GO:0005634">
    <property type="term" value="C:nucleus"/>
    <property type="evidence" value="ECO:0007669"/>
    <property type="project" value="TreeGrafter"/>
</dbReference>
<organism evidence="4 5">
    <name type="scientific">Aulographum hederae CBS 113979</name>
    <dbReference type="NCBI Taxonomy" id="1176131"/>
    <lineage>
        <taxon>Eukaryota</taxon>
        <taxon>Fungi</taxon>
        <taxon>Dikarya</taxon>
        <taxon>Ascomycota</taxon>
        <taxon>Pezizomycotina</taxon>
        <taxon>Dothideomycetes</taxon>
        <taxon>Pleosporomycetidae</taxon>
        <taxon>Aulographales</taxon>
        <taxon>Aulographaceae</taxon>
    </lineage>
</organism>
<dbReference type="Gene3D" id="3.40.50.720">
    <property type="entry name" value="NAD(P)-binding Rossmann-like Domain"/>
    <property type="match status" value="1"/>
</dbReference>
<evidence type="ECO:0000256" key="1">
    <source>
        <dbReference type="ARBA" id="ARBA00006328"/>
    </source>
</evidence>
<dbReference type="InterPro" id="IPR008030">
    <property type="entry name" value="NmrA-like"/>
</dbReference>
<evidence type="ECO:0000313" key="5">
    <source>
        <dbReference type="Proteomes" id="UP000800041"/>
    </source>
</evidence>
<evidence type="ECO:0000256" key="2">
    <source>
        <dbReference type="ARBA" id="ARBA00022857"/>
    </source>
</evidence>
<name>A0A6G1HH95_9PEZI</name>
<dbReference type="AlphaFoldDB" id="A0A6G1HH95"/>
<dbReference type="Pfam" id="PF05368">
    <property type="entry name" value="NmrA"/>
    <property type="match status" value="1"/>
</dbReference>
<reference evidence="4" key="1">
    <citation type="journal article" date="2020" name="Stud. Mycol.">
        <title>101 Dothideomycetes genomes: a test case for predicting lifestyles and emergence of pathogens.</title>
        <authorList>
            <person name="Haridas S."/>
            <person name="Albert R."/>
            <person name="Binder M."/>
            <person name="Bloem J."/>
            <person name="Labutti K."/>
            <person name="Salamov A."/>
            <person name="Andreopoulos B."/>
            <person name="Baker S."/>
            <person name="Barry K."/>
            <person name="Bills G."/>
            <person name="Bluhm B."/>
            <person name="Cannon C."/>
            <person name="Castanera R."/>
            <person name="Culley D."/>
            <person name="Daum C."/>
            <person name="Ezra D."/>
            <person name="Gonzalez J."/>
            <person name="Henrissat B."/>
            <person name="Kuo A."/>
            <person name="Liang C."/>
            <person name="Lipzen A."/>
            <person name="Lutzoni F."/>
            <person name="Magnuson J."/>
            <person name="Mondo S."/>
            <person name="Nolan M."/>
            <person name="Ohm R."/>
            <person name="Pangilinan J."/>
            <person name="Park H.-J."/>
            <person name="Ramirez L."/>
            <person name="Alfaro M."/>
            <person name="Sun H."/>
            <person name="Tritt A."/>
            <person name="Yoshinaga Y."/>
            <person name="Zwiers L.-H."/>
            <person name="Turgeon B."/>
            <person name="Goodwin S."/>
            <person name="Spatafora J."/>
            <person name="Crous P."/>
            <person name="Grigoriev I."/>
        </authorList>
    </citation>
    <scope>NUCLEOTIDE SEQUENCE</scope>
    <source>
        <strain evidence="4">CBS 113979</strain>
    </source>
</reference>
<feature type="non-terminal residue" evidence="4">
    <location>
        <position position="1"/>
    </location>
</feature>
<gene>
    <name evidence="4" type="ORF">K402DRAFT_426451</name>
</gene>
<comment type="similarity">
    <text evidence="1">Belongs to the NmrA-type oxidoreductase family.</text>
</comment>
<sequence length="315" mass="34503">SVASTFTHLLDCKIRGITRNPSSATSQSLISRGIEIVQGDLDDPSSLSSAFRGATAIFAVTDFWAHFFATSTADAAAASGKRINETAFDAEVRQGRNIADAAAGVEVLRTLERFVFSSLADVGRWSGGKYRNVYHFDSKAVVESYIRGQKMELAERMSTVLIGNYVTNWRGFPKLMAPQKTSAGDGEELEYVLRKPEDLDTMIPLVETKKDTGAFVKALIEDLPIGTSLLGVSEMMSWKQFMEIWGRVLGVKARMEKISMEEWLEPLPEHLREEVGESYAFNAEFGWTGGDPGVKLPGEVGVNIRTTGDGGIYPG</sequence>
<dbReference type="EMBL" id="ML977137">
    <property type="protein sequence ID" value="KAF1992402.1"/>
    <property type="molecule type" value="Genomic_DNA"/>
</dbReference>
<dbReference type="InterPro" id="IPR036291">
    <property type="entry name" value="NAD(P)-bd_dom_sf"/>
</dbReference>
<evidence type="ECO:0000313" key="4">
    <source>
        <dbReference type="EMBL" id="KAF1992402.1"/>
    </source>
</evidence>
<feature type="domain" description="NmrA-like" evidence="3">
    <location>
        <begin position="10"/>
        <end position="288"/>
    </location>
</feature>